<dbReference type="InterPro" id="IPR059179">
    <property type="entry name" value="MLKL-like_MCAfunc"/>
</dbReference>
<dbReference type="CDD" id="cd21037">
    <property type="entry name" value="MLKL_NTD"/>
    <property type="match status" value="1"/>
</dbReference>
<keyword evidence="3" id="KW-1185">Reference proteome</keyword>
<reference evidence="2 3" key="1">
    <citation type="submission" date="2024-05" db="EMBL/GenBank/DDBJ databases">
        <title>A draft genome resource for the thread blight pathogen Marasmius tenuissimus strain MS-2.</title>
        <authorList>
            <person name="Yulfo-Soto G.E."/>
            <person name="Baruah I.K."/>
            <person name="Amoako-Attah I."/>
            <person name="Bukari Y."/>
            <person name="Meinhardt L.W."/>
            <person name="Bailey B.A."/>
            <person name="Cohen S.P."/>
        </authorList>
    </citation>
    <scope>NUCLEOTIDE SEQUENCE [LARGE SCALE GENOMIC DNA]</scope>
    <source>
        <strain evidence="2 3">MS-2</strain>
    </source>
</reference>
<evidence type="ECO:0000313" key="2">
    <source>
        <dbReference type="EMBL" id="KAL0067965.1"/>
    </source>
</evidence>
<sequence length="291" mass="32655">MATKTATEPQQLEVHLRALVLALHANVDDHPLLELGDAVSTYILVLIKEDPAHKIDEKRYRGFYSTAQDIVKHFEDIRAKGNPNVAHGRLPSYVDKCRLARLKKRLNAKYNVASKMPKPAVCKWEDGLILAGSVTSTISAGPGLDLLKPVGTVLSQIGELVKTIRGNKAEYADLYRLVAGILADLTSKVQRNDVKPTEDMERRVEDFERALTRIRDSIAELGRESRTKRWSRLVFANKAKEELAGLRKELGDAHNRFMASVFPHVMRDTCNLAPAHDVYFRRATCLPFASM</sequence>
<dbReference type="EMBL" id="JBBXMP010000021">
    <property type="protein sequence ID" value="KAL0067965.1"/>
    <property type="molecule type" value="Genomic_DNA"/>
</dbReference>
<accession>A0ABR3A1Z0</accession>
<gene>
    <name evidence="2" type="ORF">AAF712_004868</name>
</gene>
<dbReference type="InterPro" id="IPR036537">
    <property type="entry name" value="Adaptor_Cbl_N_dom_sf"/>
</dbReference>
<dbReference type="Gene3D" id="1.20.930.20">
    <property type="entry name" value="Adaptor protein Cbl, N-terminal domain"/>
    <property type="match status" value="1"/>
</dbReference>
<organism evidence="2 3">
    <name type="scientific">Marasmius tenuissimus</name>
    <dbReference type="NCBI Taxonomy" id="585030"/>
    <lineage>
        <taxon>Eukaryota</taxon>
        <taxon>Fungi</taxon>
        <taxon>Dikarya</taxon>
        <taxon>Basidiomycota</taxon>
        <taxon>Agaricomycotina</taxon>
        <taxon>Agaricomycetes</taxon>
        <taxon>Agaricomycetidae</taxon>
        <taxon>Agaricales</taxon>
        <taxon>Marasmiineae</taxon>
        <taxon>Marasmiaceae</taxon>
        <taxon>Marasmius</taxon>
    </lineage>
</organism>
<dbReference type="Proteomes" id="UP001437256">
    <property type="component" value="Unassembled WGS sequence"/>
</dbReference>
<evidence type="ECO:0000313" key="3">
    <source>
        <dbReference type="Proteomes" id="UP001437256"/>
    </source>
</evidence>
<protein>
    <submittedName>
        <fullName evidence="2">Uncharacterized protein</fullName>
    </submittedName>
</protein>
<evidence type="ECO:0000256" key="1">
    <source>
        <dbReference type="SAM" id="Coils"/>
    </source>
</evidence>
<feature type="coiled-coil region" evidence="1">
    <location>
        <begin position="197"/>
        <end position="256"/>
    </location>
</feature>
<comment type="caution">
    <text evidence="2">The sequence shown here is derived from an EMBL/GenBank/DDBJ whole genome shotgun (WGS) entry which is preliminary data.</text>
</comment>
<keyword evidence="1" id="KW-0175">Coiled coil</keyword>
<name>A0ABR3A1Z0_9AGAR</name>
<proteinExistence type="predicted"/>